<reference evidence="1 2" key="1">
    <citation type="journal article" date="2016" name="Sci. Rep.">
        <title>Complete genome sequence and transcriptomic analysis of a novel marine strain Bacillus weihaiensis reveals the mechanism of brown algae degradation.</title>
        <authorList>
            <person name="Zhu Y."/>
            <person name="Chen P."/>
            <person name="Bao Y."/>
            <person name="Men Y."/>
            <person name="Zeng Y."/>
            <person name="Yang J."/>
            <person name="Sun J."/>
            <person name="Sun Y."/>
        </authorList>
    </citation>
    <scope>NUCLEOTIDE SEQUENCE [LARGE SCALE GENOMIC DNA]</scope>
    <source>
        <strain evidence="1 2">Alg07</strain>
    </source>
</reference>
<name>A0A1L3MQM4_9BACI</name>
<evidence type="ECO:0000313" key="2">
    <source>
        <dbReference type="Proteomes" id="UP000181936"/>
    </source>
</evidence>
<dbReference type="KEGG" id="bwh:A9C19_07740"/>
<dbReference type="Proteomes" id="UP000181936">
    <property type="component" value="Chromosome"/>
</dbReference>
<sequence length="64" mass="7448">MDKLKSNSKMPKFNDLNDRIIAEATTSPTLVIKTNLDTPNVEKENPYLNEEKEATRNFKNFFKD</sequence>
<accession>A0A1L3MQM4</accession>
<gene>
    <name evidence="1" type="ORF">A9C19_07740</name>
</gene>
<dbReference type="AlphaFoldDB" id="A0A1L3MQM4"/>
<organism evidence="1 2">
    <name type="scientific">Bacillus weihaiensis</name>
    <dbReference type="NCBI Taxonomy" id="1547283"/>
    <lineage>
        <taxon>Bacteria</taxon>
        <taxon>Bacillati</taxon>
        <taxon>Bacillota</taxon>
        <taxon>Bacilli</taxon>
        <taxon>Bacillales</taxon>
        <taxon>Bacillaceae</taxon>
        <taxon>Bacillus</taxon>
    </lineage>
</organism>
<protein>
    <submittedName>
        <fullName evidence="1">Uncharacterized protein</fullName>
    </submittedName>
</protein>
<dbReference type="STRING" id="1547283.A9C19_07740"/>
<proteinExistence type="predicted"/>
<evidence type="ECO:0000313" key="1">
    <source>
        <dbReference type="EMBL" id="APH04649.1"/>
    </source>
</evidence>
<dbReference type="EMBL" id="CP016020">
    <property type="protein sequence ID" value="APH04649.1"/>
    <property type="molecule type" value="Genomic_DNA"/>
</dbReference>
<keyword evidence="2" id="KW-1185">Reference proteome</keyword>